<feature type="region of interest" description="Disordered" evidence="1">
    <location>
        <begin position="19"/>
        <end position="63"/>
    </location>
</feature>
<gene>
    <name evidence="3" type="ORF">SAMN05421752_13117</name>
</gene>
<name>A0A1N7H844_9EURY</name>
<dbReference type="AlphaFoldDB" id="A0A1N7H844"/>
<evidence type="ECO:0000313" key="4">
    <source>
        <dbReference type="Proteomes" id="UP000185936"/>
    </source>
</evidence>
<evidence type="ECO:0000313" key="3">
    <source>
        <dbReference type="EMBL" id="SIS21045.1"/>
    </source>
</evidence>
<dbReference type="Gene3D" id="2.130.10.10">
    <property type="entry name" value="YVTN repeat-like/Quinoprotein amine dehydrogenase"/>
    <property type="match status" value="1"/>
</dbReference>
<dbReference type="SUPFAM" id="SSF50998">
    <property type="entry name" value="Quinoprotein alcohol dehydrogenase-like"/>
    <property type="match status" value="1"/>
</dbReference>
<dbReference type="InterPro" id="IPR015943">
    <property type="entry name" value="WD40/YVTN_repeat-like_dom_sf"/>
</dbReference>
<feature type="domain" description="Pyrrolo-quinoline quinone repeat" evidence="2">
    <location>
        <begin position="68"/>
        <end position="157"/>
    </location>
</feature>
<keyword evidence="4" id="KW-1185">Reference proteome</keyword>
<dbReference type="InterPro" id="IPR002372">
    <property type="entry name" value="PQQ_rpt_dom"/>
</dbReference>
<dbReference type="InterPro" id="IPR011047">
    <property type="entry name" value="Quinoprotein_ADH-like_sf"/>
</dbReference>
<dbReference type="Proteomes" id="UP000185936">
    <property type="component" value="Unassembled WGS sequence"/>
</dbReference>
<feature type="compositionally biased region" description="Low complexity" evidence="1">
    <location>
        <begin position="33"/>
        <end position="49"/>
    </location>
</feature>
<reference evidence="4" key="1">
    <citation type="submission" date="2017-01" db="EMBL/GenBank/DDBJ databases">
        <authorList>
            <person name="Varghese N."/>
            <person name="Submissions S."/>
        </authorList>
    </citation>
    <scope>NUCLEOTIDE SEQUENCE [LARGE SCALE GENOMIC DNA]</scope>
    <source>
        <strain evidence="4">type strain: HArc-</strain>
    </source>
</reference>
<proteinExistence type="predicted"/>
<protein>
    <submittedName>
        <fullName evidence="3">PQQ-like domain-containing protein</fullName>
    </submittedName>
</protein>
<accession>A0A1N7H844</accession>
<dbReference type="Pfam" id="PF13360">
    <property type="entry name" value="PQQ_2"/>
    <property type="match status" value="1"/>
</dbReference>
<sequence length="191" mass="20091">MNRRGILGISGSTLMAGLAGCISSNDDTEEESSSSQSSDQPDSNQGDSNPLKDESEDIDETQSLSVEWESVAGAKIGEGHHYPAPQLVDSTLVVVSGLNDAGTIEGYNPETGDHVWEVSTNTSMISDHPLSANDSVVVCQTDSGVKAISASGEVVWEDGISPYGDLLPVDDRIYIRYFPTGVRAGAKALVS</sequence>
<organism evidence="3 4">
    <name type="scientific">Natronorubrum thiooxidans</name>
    <dbReference type="NCBI Taxonomy" id="308853"/>
    <lineage>
        <taxon>Archaea</taxon>
        <taxon>Methanobacteriati</taxon>
        <taxon>Methanobacteriota</taxon>
        <taxon>Stenosarchaea group</taxon>
        <taxon>Halobacteria</taxon>
        <taxon>Halobacteriales</taxon>
        <taxon>Natrialbaceae</taxon>
        <taxon>Natronorubrum</taxon>
    </lineage>
</organism>
<evidence type="ECO:0000259" key="2">
    <source>
        <dbReference type="Pfam" id="PF13360"/>
    </source>
</evidence>
<dbReference type="PROSITE" id="PS51257">
    <property type="entry name" value="PROKAR_LIPOPROTEIN"/>
    <property type="match status" value="1"/>
</dbReference>
<dbReference type="EMBL" id="FTNR01000031">
    <property type="protein sequence ID" value="SIS21045.1"/>
    <property type="molecule type" value="Genomic_DNA"/>
</dbReference>
<evidence type="ECO:0000256" key="1">
    <source>
        <dbReference type="SAM" id="MobiDB-lite"/>
    </source>
</evidence>